<dbReference type="Proteomes" id="UP000238541">
    <property type="component" value="Unassembled WGS sequence"/>
</dbReference>
<proteinExistence type="inferred from homology"/>
<dbReference type="EMBL" id="NIRS01000004">
    <property type="protein sequence ID" value="PPK37514.1"/>
    <property type="molecule type" value="Genomic_DNA"/>
</dbReference>
<dbReference type="InterPro" id="IPR029045">
    <property type="entry name" value="ClpP/crotonase-like_dom_sf"/>
</dbReference>
<dbReference type="InterPro" id="IPR014748">
    <property type="entry name" value="Enoyl-CoA_hydra_C"/>
</dbReference>
<dbReference type="Gene3D" id="3.90.226.10">
    <property type="entry name" value="2-enoyl-CoA Hydratase, Chain A, domain 1"/>
    <property type="match status" value="1"/>
</dbReference>
<dbReference type="PANTHER" id="PTHR43459:SF1">
    <property type="entry name" value="EG:BACN32G11.4 PROTEIN"/>
    <property type="match status" value="1"/>
</dbReference>
<dbReference type="PANTHER" id="PTHR43459">
    <property type="entry name" value="ENOYL-COA HYDRATASE"/>
    <property type="match status" value="1"/>
</dbReference>
<protein>
    <submittedName>
        <fullName evidence="2">Enoyl-CoA hydratase</fullName>
    </submittedName>
</protein>
<dbReference type="RefSeq" id="WP_104449484.1">
    <property type="nucleotide sequence ID" value="NZ_NIRS01000004.1"/>
</dbReference>
<sequence length="262" mass="27506">MHPESLVLYRVEGGIGRLTLNRPEQGNAVNLALSEAWQHAVEQIALAQPRVVVLDARGPLFCTGGDIAEFVENRGRLVEHIGAILGMLNPAMNRLVNLSAPLISVVHGNLGGAGIAFACCADFVLASDRAKLRGGYSAIGLTPDLGASYYLSRRASAAAAKRILMLNESVPAQACQALGLFDELHPPDELSAAAERLAQRLAGGASKALGRIKRLCDGATAHDVVTHLDLEAAALLACAQSADAAEGVQSFIDKRAPQFTGR</sequence>
<evidence type="ECO:0000313" key="3">
    <source>
        <dbReference type="Proteomes" id="UP000238541"/>
    </source>
</evidence>
<dbReference type="AlphaFoldDB" id="A0A2S6FJ84"/>
<keyword evidence="3" id="KW-1185">Reference proteome</keyword>
<evidence type="ECO:0000256" key="1">
    <source>
        <dbReference type="ARBA" id="ARBA00005254"/>
    </source>
</evidence>
<gene>
    <name evidence="2" type="ORF">CD175_14600</name>
</gene>
<name>A0A2S6FJ84_9PSED</name>
<dbReference type="InterPro" id="IPR001753">
    <property type="entry name" value="Enoyl-CoA_hydra/iso"/>
</dbReference>
<dbReference type="Gene3D" id="1.10.12.10">
    <property type="entry name" value="Lyase 2-enoyl-coa Hydratase, Chain A, domain 2"/>
    <property type="match status" value="1"/>
</dbReference>
<comment type="caution">
    <text evidence="2">The sequence shown here is derived from an EMBL/GenBank/DDBJ whole genome shotgun (WGS) entry which is preliminary data.</text>
</comment>
<organism evidence="2 3">
    <name type="scientific">Pseudomonas laurylsulfatiphila</name>
    <dbReference type="NCBI Taxonomy" id="2011015"/>
    <lineage>
        <taxon>Bacteria</taxon>
        <taxon>Pseudomonadati</taxon>
        <taxon>Pseudomonadota</taxon>
        <taxon>Gammaproteobacteria</taxon>
        <taxon>Pseudomonadales</taxon>
        <taxon>Pseudomonadaceae</taxon>
        <taxon>Pseudomonas</taxon>
    </lineage>
</organism>
<evidence type="ECO:0000313" key="2">
    <source>
        <dbReference type="EMBL" id="PPK37514.1"/>
    </source>
</evidence>
<dbReference type="Pfam" id="PF00378">
    <property type="entry name" value="ECH_1"/>
    <property type="match status" value="1"/>
</dbReference>
<dbReference type="GO" id="GO:0003824">
    <property type="term" value="F:catalytic activity"/>
    <property type="evidence" value="ECO:0007669"/>
    <property type="project" value="UniProtKB-ARBA"/>
</dbReference>
<accession>A0A2S6FJ84</accession>
<dbReference type="CDD" id="cd06558">
    <property type="entry name" value="crotonase-like"/>
    <property type="match status" value="1"/>
</dbReference>
<comment type="similarity">
    <text evidence="1">Belongs to the enoyl-CoA hydratase/isomerase family.</text>
</comment>
<dbReference type="SUPFAM" id="SSF52096">
    <property type="entry name" value="ClpP/crotonase"/>
    <property type="match status" value="1"/>
</dbReference>
<reference evidence="3" key="1">
    <citation type="submission" date="2017-06" db="EMBL/GenBank/DDBJ databases">
        <authorList>
            <person name="Furmanczyk E.M."/>
        </authorList>
    </citation>
    <scope>NUCLEOTIDE SEQUENCE [LARGE SCALE GENOMIC DNA]</scope>
    <source>
        <strain evidence="3">AP3_16</strain>
    </source>
</reference>